<sequence length="245" mass="25761">MAALASFTRNNRSYGQQIDVTAQGQRSASLETSGRAASHDSPSAPTLVRQLCLPGLSTSASFGGTVPSSSSSNSAFTAVGAATGLGGSGNLFSTSGGHYSGSSSSLVQALHGHRNPALGSTNTLTRSYHQPTSSLASSSSTNLFGSTSFHHPTSVALPTGGSPSHAPYDRVRLLVSVAFGMAFLDRNATATHWNHSKCDHRNTSFSWSSRTTCHGCVWNDYLCPQRDRDATEPFQMWPQKTNGAF</sequence>
<evidence type="ECO:0000256" key="1">
    <source>
        <dbReference type="SAM" id="MobiDB-lite"/>
    </source>
</evidence>
<reference evidence="2" key="1">
    <citation type="submission" date="2020-10" db="EMBL/GenBank/DDBJ databases">
        <authorList>
            <person name="Kikuchi T."/>
        </authorList>
    </citation>
    <scope>NUCLEOTIDE SEQUENCE</scope>
    <source>
        <strain evidence="2">NKZ352</strain>
    </source>
</reference>
<name>A0A8S1HU35_9PELO</name>
<keyword evidence="3" id="KW-1185">Reference proteome</keyword>
<dbReference type="EMBL" id="CAJGYM010000142">
    <property type="protein sequence ID" value="CAD6198881.1"/>
    <property type="molecule type" value="Genomic_DNA"/>
</dbReference>
<gene>
    <name evidence="2" type="ORF">CAUJ_LOCUS14786</name>
</gene>
<proteinExistence type="predicted"/>
<dbReference type="AlphaFoldDB" id="A0A8S1HU35"/>
<dbReference type="OrthoDB" id="5867664at2759"/>
<protein>
    <submittedName>
        <fullName evidence="2">Uncharacterized protein</fullName>
    </submittedName>
</protein>
<feature type="compositionally biased region" description="Polar residues" evidence="1">
    <location>
        <begin position="16"/>
        <end position="32"/>
    </location>
</feature>
<dbReference type="Proteomes" id="UP000835052">
    <property type="component" value="Unassembled WGS sequence"/>
</dbReference>
<organism evidence="2 3">
    <name type="scientific">Caenorhabditis auriculariae</name>
    <dbReference type="NCBI Taxonomy" id="2777116"/>
    <lineage>
        <taxon>Eukaryota</taxon>
        <taxon>Metazoa</taxon>
        <taxon>Ecdysozoa</taxon>
        <taxon>Nematoda</taxon>
        <taxon>Chromadorea</taxon>
        <taxon>Rhabditida</taxon>
        <taxon>Rhabditina</taxon>
        <taxon>Rhabditomorpha</taxon>
        <taxon>Rhabditoidea</taxon>
        <taxon>Rhabditidae</taxon>
        <taxon>Peloderinae</taxon>
        <taxon>Caenorhabditis</taxon>
    </lineage>
</organism>
<evidence type="ECO:0000313" key="3">
    <source>
        <dbReference type="Proteomes" id="UP000835052"/>
    </source>
</evidence>
<comment type="caution">
    <text evidence="2">The sequence shown here is derived from an EMBL/GenBank/DDBJ whole genome shotgun (WGS) entry which is preliminary data.</text>
</comment>
<accession>A0A8S1HU35</accession>
<feature type="region of interest" description="Disordered" evidence="1">
    <location>
        <begin position="16"/>
        <end position="45"/>
    </location>
</feature>
<evidence type="ECO:0000313" key="2">
    <source>
        <dbReference type="EMBL" id="CAD6198881.1"/>
    </source>
</evidence>